<evidence type="ECO:0000256" key="2">
    <source>
        <dbReference type="ARBA" id="ARBA00007494"/>
    </source>
</evidence>
<dbReference type="InterPro" id="IPR001678">
    <property type="entry name" value="MeTrfase_RsmB-F_NOP2_dom"/>
</dbReference>
<evidence type="ECO:0000256" key="12">
    <source>
        <dbReference type="SAM" id="MobiDB-lite"/>
    </source>
</evidence>
<dbReference type="PROSITE" id="PS01153">
    <property type="entry name" value="NOL1_NOP2_SUN"/>
    <property type="match status" value="1"/>
</dbReference>
<keyword evidence="10" id="KW-0539">Nucleus</keyword>
<keyword evidence="6 11" id="KW-0808">Transferase</keyword>
<dbReference type="GO" id="GO:0005634">
    <property type="term" value="C:nucleus"/>
    <property type="evidence" value="ECO:0000318"/>
    <property type="project" value="GO_Central"/>
</dbReference>
<dbReference type="PANTHER" id="PTHR22808:SF1">
    <property type="entry name" value="RNA CYTOSINE-C(5)-METHYLTRANSFERASE NSUN2-RELATED"/>
    <property type="match status" value="1"/>
</dbReference>
<evidence type="ECO:0000259" key="13">
    <source>
        <dbReference type="PROSITE" id="PS51686"/>
    </source>
</evidence>
<evidence type="ECO:0000256" key="9">
    <source>
        <dbReference type="ARBA" id="ARBA00022884"/>
    </source>
</evidence>
<feature type="binding site" evidence="11">
    <location>
        <position position="203"/>
    </location>
    <ligand>
        <name>S-adenosyl-L-methionine</name>
        <dbReference type="ChEBI" id="CHEBI:59789"/>
    </ligand>
</feature>
<organism evidence="14 15">
    <name type="scientific">Nematostella vectensis</name>
    <name type="common">Starlet sea anemone</name>
    <dbReference type="NCBI Taxonomy" id="45351"/>
    <lineage>
        <taxon>Eukaryota</taxon>
        <taxon>Metazoa</taxon>
        <taxon>Cnidaria</taxon>
        <taxon>Anthozoa</taxon>
        <taxon>Hexacorallia</taxon>
        <taxon>Actiniaria</taxon>
        <taxon>Edwardsiidae</taxon>
        <taxon>Nematostella</taxon>
    </lineage>
</organism>
<dbReference type="Proteomes" id="UP000001593">
    <property type="component" value="Unassembled WGS sequence"/>
</dbReference>
<dbReference type="Pfam" id="PF25378">
    <property type="entry name" value="PUA_NSUN2"/>
    <property type="match status" value="1"/>
</dbReference>
<sequence length="668" mass="75464">ITKENPMFEKYYKALGIVPESEWEQFITALRQELPSTFRITGSRSHANMLLQVLKHNYLDQLKEATAHLDEQVDPPTSLPWYPDELAWKVNLSRKFIRKSPSIKKFHQFLVQETECGNISRQEAVSMIPPLLMDIKPGQKILDTCAAPGSKTSQIIEMLHGDKETGIAEGLVIANELQNKRCYMLIHQSKRLRSPSCVITNHDASTYPTLHVKKENGDRTPLLFDRILCDVPCSGDGTMRKNPLIWNKWTPQLGVSLHRTQLRILARAMEMLEVGGRIVYSTCTMSPIENESVVAEMLRNSDGALELVDLSNELPNLKRSPGLHSWKLMMKDGSEVTGCDPGSPAFLGGFRPSMLPPPDNEAKAMHLECCIRVYPHQQDTGGFFIAALVKTKQAPWEIRRCNSIAKWLPWQPPPENKVDADTSDMQDDTMTNEDDSGVDDFNKETYDVNDVFAKTESENTSSEPPCKKPRTNLGFKEDPFILLPDDDPHWPIIRDYFGFVPSFPSAQLLIRSIGGKKRNVYLVSRNVQALLECAGGDNDDVKLISAGVKTLTRCDGEELGCEFRLMQEGIENVVPYVTKRKVFITQEDVFTLVRHDKPFSNKFSQSTRDQLSKVSGLGCVIFLYDPESHSPSDTIKCNLCFCGWKARTSIRALMSRSDKMHYATLFNL</sequence>
<dbReference type="InterPro" id="IPR029063">
    <property type="entry name" value="SAM-dependent_MTases_sf"/>
</dbReference>
<comment type="similarity">
    <text evidence="2 11">Belongs to the class I-like SAM-binding methyltransferase superfamily. RsmB/NOP family.</text>
</comment>
<keyword evidence="5 11" id="KW-0489">Methyltransferase</keyword>
<dbReference type="InterPro" id="IPR049560">
    <property type="entry name" value="MeTrfase_RsmB-F_NOP2_cat"/>
</dbReference>
<dbReference type="GO" id="GO:0005737">
    <property type="term" value="C:cytoplasm"/>
    <property type="evidence" value="ECO:0000318"/>
    <property type="project" value="GO_Central"/>
</dbReference>
<evidence type="ECO:0000256" key="3">
    <source>
        <dbReference type="ARBA" id="ARBA00012629"/>
    </source>
</evidence>
<dbReference type="PRINTS" id="PR02011">
    <property type="entry name" value="RCMTNCL1"/>
</dbReference>
<dbReference type="GO" id="GO:0000049">
    <property type="term" value="F:tRNA binding"/>
    <property type="evidence" value="ECO:0000318"/>
    <property type="project" value="GO_Central"/>
</dbReference>
<evidence type="ECO:0000256" key="10">
    <source>
        <dbReference type="ARBA" id="ARBA00023242"/>
    </source>
</evidence>
<dbReference type="InterPro" id="IPR023270">
    <property type="entry name" value="RCMT_NCL1"/>
</dbReference>
<dbReference type="GO" id="GO:0030488">
    <property type="term" value="P:tRNA methylation"/>
    <property type="evidence" value="ECO:0000318"/>
    <property type="project" value="GO_Central"/>
</dbReference>
<keyword evidence="7 11" id="KW-0949">S-adenosyl-L-methionine</keyword>
<dbReference type="PANTHER" id="PTHR22808">
    <property type="entry name" value="NCL1 YEAST -RELATED NOL1/NOP2/FMU SUN DOMAIN-CONTAINING"/>
    <property type="match status" value="1"/>
</dbReference>
<dbReference type="InParanoid" id="A7SAM8"/>
<protein>
    <recommendedName>
        <fullName evidence="3">tRNA (cytosine(34)-C(5))-methyltransferase</fullName>
        <ecNumber evidence="3">2.1.1.203</ecNumber>
    </recommendedName>
</protein>
<reference evidence="14 15" key="1">
    <citation type="journal article" date="2007" name="Science">
        <title>Sea anemone genome reveals ancestral eumetazoan gene repertoire and genomic organization.</title>
        <authorList>
            <person name="Putnam N.H."/>
            <person name="Srivastava M."/>
            <person name="Hellsten U."/>
            <person name="Dirks B."/>
            <person name="Chapman J."/>
            <person name="Salamov A."/>
            <person name="Terry A."/>
            <person name="Shapiro H."/>
            <person name="Lindquist E."/>
            <person name="Kapitonov V.V."/>
            <person name="Jurka J."/>
            <person name="Genikhovich G."/>
            <person name="Grigoriev I.V."/>
            <person name="Lucas S.M."/>
            <person name="Steele R.E."/>
            <person name="Finnerty J.R."/>
            <person name="Technau U."/>
            <person name="Martindale M.Q."/>
            <person name="Rokhsar D.S."/>
        </authorList>
    </citation>
    <scope>NUCLEOTIDE SEQUENCE [LARGE SCALE GENOMIC DNA]</scope>
    <source>
        <strain evidence="15">CH2 X CH6</strain>
    </source>
</reference>
<dbReference type="EC" id="2.1.1.203" evidence="3"/>
<evidence type="ECO:0000256" key="1">
    <source>
        <dbReference type="ARBA" id="ARBA00004123"/>
    </source>
</evidence>
<dbReference type="PRINTS" id="PR02008">
    <property type="entry name" value="RCMTFAMILY"/>
</dbReference>
<evidence type="ECO:0000313" key="15">
    <source>
        <dbReference type="Proteomes" id="UP000001593"/>
    </source>
</evidence>
<dbReference type="GO" id="GO:0016428">
    <property type="term" value="F:tRNA (cytidine-5-)-methyltransferase activity"/>
    <property type="evidence" value="ECO:0000318"/>
    <property type="project" value="GO_Central"/>
</dbReference>
<evidence type="ECO:0000256" key="7">
    <source>
        <dbReference type="ARBA" id="ARBA00022691"/>
    </source>
</evidence>
<dbReference type="PhylomeDB" id="A7SAM8"/>
<dbReference type="FunCoup" id="A7SAM8">
    <property type="interactions" value="940"/>
</dbReference>
<dbReference type="STRING" id="45351.A7SAM8"/>
<dbReference type="HOGENOM" id="CLU_005316_4_3_1"/>
<dbReference type="Pfam" id="PF01189">
    <property type="entry name" value="Methyltr_RsmB-F"/>
    <property type="match status" value="1"/>
</dbReference>
<feature type="active site" description="Nucleophile" evidence="11">
    <location>
        <position position="283"/>
    </location>
</feature>
<proteinExistence type="inferred from homology"/>
<feature type="binding site" evidence="11">
    <location>
        <position position="176"/>
    </location>
    <ligand>
        <name>S-adenosyl-L-methionine</name>
        <dbReference type="ChEBI" id="CHEBI:59789"/>
    </ligand>
</feature>
<evidence type="ECO:0000256" key="8">
    <source>
        <dbReference type="ARBA" id="ARBA00022694"/>
    </source>
</evidence>
<dbReference type="PROSITE" id="PS51686">
    <property type="entry name" value="SAM_MT_RSMB_NOP"/>
    <property type="match status" value="1"/>
</dbReference>
<feature type="binding site" evidence="11">
    <location>
        <position position="230"/>
    </location>
    <ligand>
        <name>S-adenosyl-L-methionine</name>
        <dbReference type="ChEBI" id="CHEBI:59789"/>
    </ligand>
</feature>
<feature type="non-terminal residue" evidence="14">
    <location>
        <position position="668"/>
    </location>
</feature>
<dbReference type="InterPro" id="IPR057286">
    <property type="entry name" value="PUA_NSUN2"/>
</dbReference>
<dbReference type="EMBL" id="DS469610">
    <property type="protein sequence ID" value="EDO39248.1"/>
    <property type="molecule type" value="Genomic_DNA"/>
</dbReference>
<dbReference type="Pfam" id="PF25376">
    <property type="entry name" value="Pre-PUA_NSUN2"/>
    <property type="match status" value="1"/>
</dbReference>
<feature type="non-terminal residue" evidence="14">
    <location>
        <position position="1"/>
    </location>
</feature>
<keyword evidence="15" id="KW-1185">Reference proteome</keyword>
<name>A7SAM8_NEMVE</name>
<evidence type="ECO:0000256" key="5">
    <source>
        <dbReference type="ARBA" id="ARBA00022603"/>
    </source>
</evidence>
<dbReference type="InterPro" id="IPR057285">
    <property type="entry name" value="Pre-PUA_NSUN2"/>
</dbReference>
<gene>
    <name evidence="14" type="ORF">NEMVEDRAFT_v1g20689</name>
</gene>
<feature type="region of interest" description="Disordered" evidence="12">
    <location>
        <begin position="412"/>
        <end position="440"/>
    </location>
</feature>
<evidence type="ECO:0000256" key="6">
    <source>
        <dbReference type="ARBA" id="ARBA00022679"/>
    </source>
</evidence>
<dbReference type="Gene3D" id="3.40.50.150">
    <property type="entry name" value="Vaccinia Virus protein VP39"/>
    <property type="match status" value="1"/>
</dbReference>
<keyword evidence="9 11" id="KW-0694">RNA-binding</keyword>
<evidence type="ECO:0000313" key="14">
    <source>
        <dbReference type="EMBL" id="EDO39248.1"/>
    </source>
</evidence>
<evidence type="ECO:0000256" key="11">
    <source>
        <dbReference type="PROSITE-ProRule" id="PRU01023"/>
    </source>
</evidence>
<dbReference type="SUPFAM" id="SSF53335">
    <property type="entry name" value="S-adenosyl-L-methionine-dependent methyltransferases"/>
    <property type="match status" value="1"/>
</dbReference>
<dbReference type="InterPro" id="IPR023267">
    <property type="entry name" value="RCMT"/>
</dbReference>
<feature type="compositionally biased region" description="Acidic residues" evidence="12">
    <location>
        <begin position="421"/>
        <end position="438"/>
    </location>
</feature>
<dbReference type="InterPro" id="IPR018314">
    <property type="entry name" value="RsmB/NOL1/NOP2-like_CS"/>
</dbReference>
<comment type="subcellular location">
    <subcellularLocation>
        <location evidence="1">Nucleus</location>
    </subcellularLocation>
</comment>
<feature type="binding site" evidence="11">
    <location>
        <begin position="145"/>
        <end position="151"/>
    </location>
    <ligand>
        <name>S-adenosyl-L-methionine</name>
        <dbReference type="ChEBI" id="CHEBI:59789"/>
    </ligand>
</feature>
<feature type="domain" description="SAM-dependent MTase RsmB/NOP-type" evidence="13">
    <location>
        <begin position="26"/>
        <end position="391"/>
    </location>
</feature>
<dbReference type="OMA" id="QLFTEYV"/>
<keyword evidence="8" id="KW-0819">tRNA processing</keyword>
<keyword evidence="4" id="KW-0820">tRNA-binding</keyword>
<evidence type="ECO:0000256" key="4">
    <source>
        <dbReference type="ARBA" id="ARBA00022555"/>
    </source>
</evidence>
<dbReference type="eggNOG" id="KOG2198">
    <property type="taxonomic scope" value="Eukaryota"/>
</dbReference>
<accession>A7SAM8</accession>
<dbReference type="AlphaFoldDB" id="A7SAM8"/>